<evidence type="ECO:0000313" key="1">
    <source>
        <dbReference type="EMBL" id="MFD2798058.1"/>
    </source>
</evidence>
<gene>
    <name evidence="1" type="ORF">ACFS2C_01455</name>
</gene>
<dbReference type="Proteomes" id="UP001597478">
    <property type="component" value="Unassembled WGS sequence"/>
</dbReference>
<reference evidence="2" key="1">
    <citation type="journal article" date="2019" name="Int. J. Syst. Evol. Microbiol.">
        <title>The Global Catalogue of Microorganisms (GCM) 10K type strain sequencing project: providing services to taxonomists for standard genome sequencing and annotation.</title>
        <authorList>
            <consortium name="The Broad Institute Genomics Platform"/>
            <consortium name="The Broad Institute Genome Sequencing Center for Infectious Disease"/>
            <person name="Wu L."/>
            <person name="Ma J."/>
        </authorList>
    </citation>
    <scope>NUCLEOTIDE SEQUENCE [LARGE SCALE GENOMIC DNA]</scope>
    <source>
        <strain evidence="2">IBRC-M 10906</strain>
    </source>
</reference>
<evidence type="ECO:0000313" key="2">
    <source>
        <dbReference type="Proteomes" id="UP001597478"/>
    </source>
</evidence>
<comment type="caution">
    <text evidence="1">The sequence shown here is derived from an EMBL/GenBank/DDBJ whole genome shotgun (WGS) entry which is preliminary data.</text>
</comment>
<dbReference type="InterPro" id="IPR019639">
    <property type="entry name" value="DUF2505"/>
</dbReference>
<protein>
    <submittedName>
        <fullName evidence="1">DUF2505 domain-containing protein</fullName>
    </submittedName>
</protein>
<proteinExistence type="predicted"/>
<dbReference type="RefSeq" id="WP_377387691.1">
    <property type="nucleotide sequence ID" value="NZ_JBHSAN010000008.1"/>
</dbReference>
<organism evidence="1 2">
    <name type="scientific">Prauserella oleivorans</name>
    <dbReference type="NCBI Taxonomy" id="1478153"/>
    <lineage>
        <taxon>Bacteria</taxon>
        <taxon>Bacillati</taxon>
        <taxon>Actinomycetota</taxon>
        <taxon>Actinomycetes</taxon>
        <taxon>Pseudonocardiales</taxon>
        <taxon>Pseudonocardiaceae</taxon>
        <taxon>Prauserella</taxon>
    </lineage>
</organism>
<keyword evidence="2" id="KW-1185">Reference proteome</keyword>
<name>A0ABW5W290_9PSEU</name>
<accession>A0ABW5W290</accession>
<dbReference type="EMBL" id="JBHUOF010000001">
    <property type="protein sequence ID" value="MFD2798058.1"/>
    <property type="molecule type" value="Genomic_DNA"/>
</dbReference>
<dbReference type="Pfam" id="PF10698">
    <property type="entry name" value="DUF2505"/>
    <property type="match status" value="1"/>
</dbReference>
<sequence>MASRIEHRATFPHSVADVYAAQSSEAALRARLAELGGKHATLEDHTSTSDGVRYTLLQGVPAEKLPQAVRSLHKGDLMVRREHTWAPSGAGYTGTIKAHVPGLPGDITASTELTGDGQGSVQATRGEVTVRIPLVGGKLEGFVAEQVTRLLEREAEFTATWLAHGN</sequence>